<keyword evidence="3" id="KW-1185">Reference proteome</keyword>
<dbReference type="InterPro" id="IPR054722">
    <property type="entry name" value="PolX-like_BBD"/>
</dbReference>
<comment type="caution">
    <text evidence="2">The sequence shown here is derived from an EMBL/GenBank/DDBJ whole genome shotgun (WGS) entry which is preliminary data.</text>
</comment>
<dbReference type="EMBL" id="QJKJ01004312">
    <property type="protein sequence ID" value="RDX94666.1"/>
    <property type="molecule type" value="Genomic_DNA"/>
</dbReference>
<name>A0A371GW25_MUCPR</name>
<evidence type="ECO:0000259" key="1">
    <source>
        <dbReference type="Pfam" id="PF22936"/>
    </source>
</evidence>
<feature type="domain" description="Retrovirus-related Pol polyprotein from transposon TNT 1-94-like beta-barrel" evidence="1">
    <location>
        <begin position="6"/>
        <end position="51"/>
    </location>
</feature>
<dbReference type="OrthoDB" id="1935865at2759"/>
<protein>
    <submittedName>
        <fullName evidence="2">Mitochondrial protein</fullName>
    </submittedName>
</protein>
<evidence type="ECO:0000313" key="3">
    <source>
        <dbReference type="Proteomes" id="UP000257109"/>
    </source>
</evidence>
<dbReference type="Pfam" id="PF22936">
    <property type="entry name" value="Pol_BBD"/>
    <property type="match status" value="1"/>
</dbReference>
<dbReference type="AlphaFoldDB" id="A0A371GW25"/>
<reference evidence="2" key="1">
    <citation type="submission" date="2018-05" db="EMBL/GenBank/DDBJ databases">
        <title>Draft genome of Mucuna pruriens seed.</title>
        <authorList>
            <person name="Nnadi N.E."/>
            <person name="Vos R."/>
            <person name="Hasami M.H."/>
            <person name="Devisetty U.K."/>
            <person name="Aguiy J.C."/>
        </authorList>
    </citation>
    <scope>NUCLEOTIDE SEQUENCE [LARGE SCALE GENOMIC DNA]</scope>
    <source>
        <strain evidence="2">JCA_2017</strain>
    </source>
</reference>
<sequence>MVAFADNSPVEGMGKVLIHRRDGHQSLIIDVYVSQMKTNLLSVGQLLEKGYVMNMEHNMMKVSLSLLKKKGMVHGLPSIKPPKELCEGCLISKQTRSSFTSNILATKALLEVVYLDVCGPMESVSLGVTKEGDMMHLTLLAETEPMSFEQAIKEPEWKAALEEVKAIEKNHTWELVTLPQNKKSIGVKWVYRVKVHNNRTTSTQCQTQNHDSQQTWYKLRV</sequence>
<organism evidence="2 3">
    <name type="scientific">Mucuna pruriens</name>
    <name type="common">Velvet bean</name>
    <name type="synonym">Dolichos pruriens</name>
    <dbReference type="NCBI Taxonomy" id="157652"/>
    <lineage>
        <taxon>Eukaryota</taxon>
        <taxon>Viridiplantae</taxon>
        <taxon>Streptophyta</taxon>
        <taxon>Embryophyta</taxon>
        <taxon>Tracheophyta</taxon>
        <taxon>Spermatophyta</taxon>
        <taxon>Magnoliopsida</taxon>
        <taxon>eudicotyledons</taxon>
        <taxon>Gunneridae</taxon>
        <taxon>Pentapetalae</taxon>
        <taxon>rosids</taxon>
        <taxon>fabids</taxon>
        <taxon>Fabales</taxon>
        <taxon>Fabaceae</taxon>
        <taxon>Papilionoideae</taxon>
        <taxon>50 kb inversion clade</taxon>
        <taxon>NPAAA clade</taxon>
        <taxon>indigoferoid/millettioid clade</taxon>
        <taxon>Phaseoleae</taxon>
        <taxon>Mucuna</taxon>
    </lineage>
</organism>
<accession>A0A371GW25</accession>
<proteinExistence type="predicted"/>
<evidence type="ECO:0000313" key="2">
    <source>
        <dbReference type="EMBL" id="RDX94666.1"/>
    </source>
</evidence>
<gene>
    <name evidence="2" type="ORF">CR513_22923</name>
</gene>
<feature type="non-terminal residue" evidence="2">
    <location>
        <position position="1"/>
    </location>
</feature>
<dbReference type="Proteomes" id="UP000257109">
    <property type="component" value="Unassembled WGS sequence"/>
</dbReference>